<evidence type="ECO:0008006" key="4">
    <source>
        <dbReference type="Google" id="ProtNLM"/>
    </source>
</evidence>
<evidence type="ECO:0000313" key="3">
    <source>
        <dbReference type="Proteomes" id="UP000004088"/>
    </source>
</evidence>
<evidence type="ECO:0000256" key="1">
    <source>
        <dbReference type="SAM" id="SignalP"/>
    </source>
</evidence>
<dbReference type="PROSITE" id="PS51257">
    <property type="entry name" value="PROKAR_LIPOPROTEIN"/>
    <property type="match status" value="1"/>
</dbReference>
<dbReference type="HOGENOM" id="CLU_1813227_0_0_4"/>
<feature type="chain" id="PRO_5003247068" description="Lipoprotein" evidence="1">
    <location>
        <begin position="21"/>
        <end position="142"/>
    </location>
</feature>
<keyword evidence="1" id="KW-0732">Signal</keyword>
<proteinExistence type="predicted"/>
<accession>F0F198</accession>
<organism evidence="2 3">
    <name type="scientific">Kingella denitrificans ATCC 33394</name>
    <dbReference type="NCBI Taxonomy" id="888741"/>
    <lineage>
        <taxon>Bacteria</taxon>
        <taxon>Pseudomonadati</taxon>
        <taxon>Pseudomonadota</taxon>
        <taxon>Betaproteobacteria</taxon>
        <taxon>Neisseriales</taxon>
        <taxon>Neisseriaceae</taxon>
        <taxon>Kingella</taxon>
    </lineage>
</organism>
<feature type="signal peptide" evidence="1">
    <location>
        <begin position="1"/>
        <end position="20"/>
    </location>
</feature>
<dbReference type="Proteomes" id="UP000004088">
    <property type="component" value="Unassembled WGS sequence"/>
</dbReference>
<name>F0F198_9NEIS</name>
<dbReference type="AlphaFoldDB" id="F0F198"/>
<dbReference type="STRING" id="888741.HMPREF9098_1883"/>
<gene>
    <name evidence="2" type="ORF">HMPREF9098_1883</name>
</gene>
<sequence>MKPHPLSLIPLFIAACTATAAGQTPETPYAHTLTITAADTAQPAAIYLVGLNRDGFLQIHETPEPFSAAKPYCVQFQLAKPPAEVELQIQYGGQDRFIHARCRPEPRNGGTLQIVFDGTATGRDKPATSVLSIRTQSSLHIK</sequence>
<dbReference type="EMBL" id="AEWV01000039">
    <property type="protein sequence ID" value="EGC16686.1"/>
    <property type="molecule type" value="Genomic_DNA"/>
</dbReference>
<keyword evidence="3" id="KW-1185">Reference proteome</keyword>
<reference evidence="2 3" key="1">
    <citation type="submission" date="2011-01" db="EMBL/GenBank/DDBJ databases">
        <authorList>
            <person name="Muzny D."/>
            <person name="Qin X."/>
            <person name="Deng J."/>
            <person name="Jiang H."/>
            <person name="Liu Y."/>
            <person name="Qu J."/>
            <person name="Song X.-Z."/>
            <person name="Zhang L."/>
            <person name="Thornton R."/>
            <person name="Coyle M."/>
            <person name="Francisco L."/>
            <person name="Jackson L."/>
            <person name="Javaid M."/>
            <person name="Korchina V."/>
            <person name="Kovar C."/>
            <person name="Mata R."/>
            <person name="Mathew T."/>
            <person name="Ngo R."/>
            <person name="Nguyen L."/>
            <person name="Nguyen N."/>
            <person name="Okwuonu G."/>
            <person name="Ongeri F."/>
            <person name="Pham C."/>
            <person name="Simmons D."/>
            <person name="Wilczek-Boney K."/>
            <person name="Hale W."/>
            <person name="Jakkamsetti A."/>
            <person name="Pham P."/>
            <person name="Ruth R."/>
            <person name="San Lucas F."/>
            <person name="Warren J."/>
            <person name="Zhang J."/>
            <person name="Zhao Z."/>
            <person name="Zhou C."/>
            <person name="Zhu D."/>
            <person name="Lee S."/>
            <person name="Bess C."/>
            <person name="Blankenburg K."/>
            <person name="Forbes L."/>
            <person name="Fu Q."/>
            <person name="Gubbala S."/>
            <person name="Hirani K."/>
            <person name="Jayaseelan J.C."/>
            <person name="Lara F."/>
            <person name="Munidasa M."/>
            <person name="Palculict T."/>
            <person name="Patil S."/>
            <person name="Pu L.-L."/>
            <person name="Saada N."/>
            <person name="Tang L."/>
            <person name="Weissenberger G."/>
            <person name="Zhu Y."/>
            <person name="Hemphill L."/>
            <person name="Shang Y."/>
            <person name="Youmans B."/>
            <person name="Ayvaz T."/>
            <person name="Ross M."/>
            <person name="Santibanez J."/>
            <person name="Aqrawi P."/>
            <person name="Gross S."/>
            <person name="Joshi V."/>
            <person name="Fowler G."/>
            <person name="Nazareth L."/>
            <person name="Reid J."/>
            <person name="Worley K."/>
            <person name="Petrosino J."/>
            <person name="Highlander S."/>
            <person name="Gibbs R."/>
        </authorList>
    </citation>
    <scope>NUCLEOTIDE SEQUENCE [LARGE SCALE GENOMIC DNA]</scope>
    <source>
        <strain evidence="2 3">ATCC 33394</strain>
    </source>
</reference>
<dbReference type="RefSeq" id="WP_003783863.1">
    <property type="nucleotide sequence ID" value="NZ_GL870929.1"/>
</dbReference>
<comment type="caution">
    <text evidence="2">The sequence shown here is derived from an EMBL/GenBank/DDBJ whole genome shotgun (WGS) entry which is preliminary data.</text>
</comment>
<evidence type="ECO:0000313" key="2">
    <source>
        <dbReference type="EMBL" id="EGC16686.1"/>
    </source>
</evidence>
<protein>
    <recommendedName>
        <fullName evidence="4">Lipoprotein</fullName>
    </recommendedName>
</protein>